<organism evidence="1 2">
    <name type="scientific">Streptomyces musisoli</name>
    <dbReference type="NCBI Taxonomy" id="2802280"/>
    <lineage>
        <taxon>Bacteria</taxon>
        <taxon>Bacillati</taxon>
        <taxon>Actinomycetota</taxon>
        <taxon>Actinomycetes</taxon>
        <taxon>Kitasatosporales</taxon>
        <taxon>Streptomycetaceae</taxon>
        <taxon>Streptomyces</taxon>
    </lineage>
</organism>
<evidence type="ECO:0000313" key="1">
    <source>
        <dbReference type="EMBL" id="MBL1110697.1"/>
    </source>
</evidence>
<dbReference type="InterPro" id="IPR008979">
    <property type="entry name" value="Galactose-bd-like_sf"/>
</dbReference>
<name>A0ABS1PEA1_9ACTN</name>
<dbReference type="SUPFAM" id="SSF49785">
    <property type="entry name" value="Galactose-binding domain-like"/>
    <property type="match status" value="1"/>
</dbReference>
<protein>
    <submittedName>
        <fullName evidence="1">Uncharacterized protein</fullName>
    </submittedName>
</protein>
<dbReference type="RefSeq" id="WP_201828144.1">
    <property type="nucleotide sequence ID" value="NZ_JAERRH010000057.1"/>
</dbReference>
<gene>
    <name evidence="1" type="ORF">JK361_40235</name>
</gene>
<dbReference type="Gene3D" id="2.60.120.430">
    <property type="entry name" value="Galactose-binding lectin"/>
    <property type="match status" value="1"/>
</dbReference>
<dbReference type="Pfam" id="PF07828">
    <property type="entry name" value="PA-IL"/>
    <property type="match status" value="1"/>
</dbReference>
<reference evidence="1 2" key="1">
    <citation type="submission" date="2021-01" db="EMBL/GenBank/DDBJ databases">
        <title>WGS of actinomycetes isolated from Thailand.</title>
        <authorList>
            <person name="Thawai C."/>
        </authorList>
    </citation>
    <scope>NUCLEOTIDE SEQUENCE [LARGE SCALE GENOMIC DNA]</scope>
    <source>
        <strain evidence="1 2">CH5-8</strain>
    </source>
</reference>
<comment type="caution">
    <text evidence="1">The sequence shown here is derived from an EMBL/GenBank/DDBJ whole genome shotgun (WGS) entry which is preliminary data.</text>
</comment>
<dbReference type="InterPro" id="IPR012905">
    <property type="entry name" value="PA-IL"/>
</dbReference>
<keyword evidence="2" id="KW-1185">Reference proteome</keyword>
<proteinExistence type="predicted"/>
<dbReference type="EMBL" id="JAERRH010000057">
    <property type="protein sequence ID" value="MBL1110697.1"/>
    <property type="molecule type" value="Genomic_DNA"/>
</dbReference>
<evidence type="ECO:0000313" key="2">
    <source>
        <dbReference type="Proteomes" id="UP000621386"/>
    </source>
</evidence>
<dbReference type="Proteomes" id="UP000621386">
    <property type="component" value="Unassembled WGS sequence"/>
</dbReference>
<sequence length="133" mass="14048">MGDFNTVTVPAKTEGGVKCGVTVQRDDIFTISASGRAQYDQGQTPRVTYPDGTRYINDKFAGAHVSQTVLPGAPVGSLIARVGSGPWFAVGSCQTFRAQENGEITVAYNDRPGMYGDNSGEYTALVENHGAPS</sequence>
<accession>A0ABS1PEA1</accession>